<dbReference type="Gene3D" id="2.60.40.10">
    <property type="entry name" value="Immunoglobulins"/>
    <property type="match status" value="2"/>
</dbReference>
<evidence type="ECO:0000259" key="7">
    <source>
        <dbReference type="PROSITE" id="PS50835"/>
    </source>
</evidence>
<keyword evidence="5" id="KW-1015">Disulfide bond</keyword>
<feature type="domain" description="Ig-like" evidence="7">
    <location>
        <begin position="141"/>
        <end position="243"/>
    </location>
</feature>
<feature type="transmembrane region" description="Helical" evidence="6">
    <location>
        <begin position="308"/>
        <end position="329"/>
    </location>
</feature>
<dbReference type="SUPFAM" id="SSF48726">
    <property type="entry name" value="Immunoglobulin"/>
    <property type="match status" value="2"/>
</dbReference>
<evidence type="ECO:0000256" key="1">
    <source>
        <dbReference type="ARBA" id="ARBA00004167"/>
    </source>
</evidence>
<keyword evidence="9" id="KW-0675">Receptor</keyword>
<dbReference type="GO" id="GO:0043296">
    <property type="term" value="C:apical junction complex"/>
    <property type="evidence" value="ECO:0007669"/>
    <property type="project" value="TreeGrafter"/>
</dbReference>
<reference evidence="9" key="1">
    <citation type="submission" date="2025-08" db="UniProtKB">
        <authorList>
            <consortium name="RefSeq"/>
        </authorList>
    </citation>
    <scope>IDENTIFICATION</scope>
</reference>
<keyword evidence="3 6" id="KW-1133">Transmembrane helix</keyword>
<accession>A0A8B7A013</accession>
<feature type="domain" description="Ig-like" evidence="7">
    <location>
        <begin position="13"/>
        <end position="119"/>
    </location>
</feature>
<dbReference type="GO" id="GO:0050839">
    <property type="term" value="F:cell adhesion molecule binding"/>
    <property type="evidence" value="ECO:0007669"/>
    <property type="project" value="TreeGrafter"/>
</dbReference>
<evidence type="ECO:0000256" key="4">
    <source>
        <dbReference type="ARBA" id="ARBA00023136"/>
    </source>
</evidence>
<dbReference type="GO" id="GO:0007156">
    <property type="term" value="P:homophilic cell adhesion via plasma membrane adhesion molecules"/>
    <property type="evidence" value="ECO:0007669"/>
    <property type="project" value="TreeGrafter"/>
</dbReference>
<name>A0A8B7A013_ORYAF</name>
<dbReference type="GO" id="GO:0033005">
    <property type="term" value="P:positive regulation of mast cell activation"/>
    <property type="evidence" value="ECO:0007669"/>
    <property type="project" value="TreeGrafter"/>
</dbReference>
<dbReference type="OrthoDB" id="6413693at2759"/>
<evidence type="ECO:0000256" key="2">
    <source>
        <dbReference type="ARBA" id="ARBA00022692"/>
    </source>
</evidence>
<gene>
    <name evidence="9" type="primary">LOC103198880</name>
</gene>
<dbReference type="SMART" id="SM00406">
    <property type="entry name" value="IGv"/>
    <property type="match status" value="1"/>
</dbReference>
<dbReference type="GeneID" id="103198880"/>
<dbReference type="InterPro" id="IPR003599">
    <property type="entry name" value="Ig_sub"/>
</dbReference>
<protein>
    <submittedName>
        <fullName evidence="9">Poliovirus receptor homolog</fullName>
    </submittedName>
</protein>
<dbReference type="InterPro" id="IPR013783">
    <property type="entry name" value="Ig-like_fold"/>
</dbReference>
<dbReference type="InterPro" id="IPR007110">
    <property type="entry name" value="Ig-like_dom"/>
</dbReference>
<dbReference type="InterPro" id="IPR013162">
    <property type="entry name" value="CD80_C2-set"/>
</dbReference>
<dbReference type="GO" id="GO:0001675">
    <property type="term" value="P:acrosome assembly"/>
    <property type="evidence" value="ECO:0007669"/>
    <property type="project" value="TreeGrafter"/>
</dbReference>
<dbReference type="Pfam" id="PF08205">
    <property type="entry name" value="C2-set_2"/>
    <property type="match status" value="1"/>
</dbReference>
<organism evidence="8 9">
    <name type="scientific">Orycteropus afer afer</name>
    <dbReference type="NCBI Taxonomy" id="1230840"/>
    <lineage>
        <taxon>Eukaryota</taxon>
        <taxon>Metazoa</taxon>
        <taxon>Chordata</taxon>
        <taxon>Craniata</taxon>
        <taxon>Vertebrata</taxon>
        <taxon>Euteleostomi</taxon>
        <taxon>Mammalia</taxon>
        <taxon>Eutheria</taxon>
        <taxon>Afrotheria</taxon>
        <taxon>Tubulidentata</taxon>
        <taxon>Orycteropodidae</taxon>
        <taxon>Orycteropus</taxon>
    </lineage>
</organism>
<dbReference type="GO" id="GO:0050862">
    <property type="term" value="P:positive regulation of T cell receptor signaling pathway"/>
    <property type="evidence" value="ECO:0007669"/>
    <property type="project" value="TreeGrafter"/>
</dbReference>
<evidence type="ECO:0000256" key="5">
    <source>
        <dbReference type="ARBA" id="ARBA00023157"/>
    </source>
</evidence>
<dbReference type="PROSITE" id="PS50835">
    <property type="entry name" value="IG_LIKE"/>
    <property type="match status" value="2"/>
</dbReference>
<keyword evidence="2 6" id="KW-0812">Transmembrane</keyword>
<evidence type="ECO:0000256" key="6">
    <source>
        <dbReference type="SAM" id="Phobius"/>
    </source>
</evidence>
<dbReference type="Proteomes" id="UP000694850">
    <property type="component" value="Unplaced"/>
</dbReference>
<dbReference type="SMART" id="SM00409">
    <property type="entry name" value="IG"/>
    <property type="match status" value="1"/>
</dbReference>
<evidence type="ECO:0000313" key="9">
    <source>
        <dbReference type="RefSeq" id="XP_007941279.1"/>
    </source>
</evidence>
<dbReference type="Pfam" id="PF07686">
    <property type="entry name" value="V-set"/>
    <property type="match status" value="1"/>
</dbReference>
<dbReference type="GO" id="GO:0002891">
    <property type="term" value="P:positive regulation of immunoglobulin mediated immune response"/>
    <property type="evidence" value="ECO:0007669"/>
    <property type="project" value="TreeGrafter"/>
</dbReference>
<dbReference type="GO" id="GO:0046814">
    <property type="term" value="P:coreceptor-mediated virion attachment to host cell"/>
    <property type="evidence" value="ECO:0007669"/>
    <property type="project" value="TreeGrafter"/>
</dbReference>
<keyword evidence="4 6" id="KW-0472">Membrane</keyword>
<proteinExistence type="predicted"/>
<dbReference type="PANTHER" id="PTHR47387:SF2">
    <property type="entry name" value="PVR CELL ADHESION MOLECULE"/>
    <property type="match status" value="1"/>
</dbReference>
<keyword evidence="8" id="KW-1185">Reference proteome</keyword>
<dbReference type="InterPro" id="IPR052659">
    <property type="entry name" value="Nectin/PVR"/>
</dbReference>
<dbReference type="RefSeq" id="XP_007941279.1">
    <property type="nucleotide sequence ID" value="XM_007943088.1"/>
</dbReference>
<dbReference type="GO" id="GO:0005925">
    <property type="term" value="C:focal adhesion"/>
    <property type="evidence" value="ECO:0007669"/>
    <property type="project" value="TreeGrafter"/>
</dbReference>
<evidence type="ECO:0000313" key="8">
    <source>
        <dbReference type="Proteomes" id="UP000694850"/>
    </source>
</evidence>
<dbReference type="GO" id="GO:0005886">
    <property type="term" value="C:plasma membrane"/>
    <property type="evidence" value="ECO:0007669"/>
    <property type="project" value="TreeGrafter"/>
</dbReference>
<dbReference type="GO" id="GO:0002860">
    <property type="term" value="P:positive regulation of natural killer cell mediated cytotoxicity directed against tumor cell target"/>
    <property type="evidence" value="ECO:0007669"/>
    <property type="project" value="TreeGrafter"/>
</dbReference>
<comment type="subcellular location">
    <subcellularLocation>
        <location evidence="1">Membrane</location>
        <topology evidence="1">Single-pass membrane protein</topology>
    </subcellularLocation>
</comment>
<dbReference type="InterPro" id="IPR013106">
    <property type="entry name" value="Ig_V-set"/>
</dbReference>
<dbReference type="PANTHER" id="PTHR47387">
    <property type="entry name" value="NECTIN-2"/>
    <property type="match status" value="1"/>
</dbReference>
<dbReference type="InterPro" id="IPR036179">
    <property type="entry name" value="Ig-like_dom_sf"/>
</dbReference>
<evidence type="ECO:0000256" key="3">
    <source>
        <dbReference type="ARBA" id="ARBA00022989"/>
    </source>
</evidence>
<sequence>MARTGCSLLQARPRLFPDPAGAQEDLVDMPTQVEGYLGSNATLPCYLKSMKTMGVVLQVTWQRLEDPHSSVATFHHKGDTVFSEPGRMAFVAARPGEELRDGSLVLQGLRPYDEGYYTCEFVTFPGGTLKNGTWLHVLARPQNHVEALEVDVPLSPVPVPVARCTSTGGRPPARISWSLPLDWKASVDWKANTSQVPGPLPGTVSVTSLLTLVPSSQANNKNVTCQVQHESFKGPDLLPMALTVRCETVGPLPPSAVARGRQLLIHTVDESINTTLICYVMNTVGTGQAKLTVVVRDRPGVLSDGVKIIISVVIVAVVAVLGFICVTVYRSKCESPHWNIPVGLL</sequence>
<dbReference type="AlphaFoldDB" id="A0A8B7A013"/>